<dbReference type="EMBL" id="DQ403405">
    <property type="protein sequence ID" value="ABD74903.1"/>
    <property type="molecule type" value="Genomic_DNA"/>
</dbReference>
<evidence type="ECO:0000256" key="1">
    <source>
        <dbReference type="SAM" id="MobiDB-lite"/>
    </source>
</evidence>
<proteinExistence type="predicted"/>
<protein>
    <submittedName>
        <fullName evidence="2">Uncharacterized protein</fullName>
    </submittedName>
</protein>
<sequence>TRAASRNWTSLAPSRERPKSLRRAPSRDRPSLAVSQRCDTPSMPTRSTEISATPTDVLQKRHLLTRNFLPPPFSRSHALSPLVATASALRKSCELWQPTTGSLWNMGNIARIIASDCMEAGPRFSACLPMRRRTACLPEIQINT</sequence>
<feature type="compositionally biased region" description="Polar residues" evidence="1">
    <location>
        <begin position="1"/>
        <end position="12"/>
    </location>
</feature>
<feature type="non-terminal residue" evidence="2">
    <location>
        <position position="1"/>
    </location>
</feature>
<accession>D1CSU9</accession>
<feature type="compositionally biased region" description="Basic and acidic residues" evidence="1">
    <location>
        <begin position="14"/>
        <end position="30"/>
    </location>
</feature>
<organism evidence="2">
    <name type="scientific">Rhizobium fredii</name>
    <name type="common">Sinorhizobium fredii</name>
    <dbReference type="NCBI Taxonomy" id="380"/>
    <lineage>
        <taxon>Bacteria</taxon>
        <taxon>Pseudomonadati</taxon>
        <taxon>Pseudomonadota</taxon>
        <taxon>Alphaproteobacteria</taxon>
        <taxon>Hyphomicrobiales</taxon>
        <taxon>Rhizobiaceae</taxon>
        <taxon>Sinorhizobium/Ensifer group</taxon>
        <taxon>Sinorhizobium</taxon>
    </lineage>
</organism>
<reference evidence="2" key="1">
    <citation type="submission" date="2006-02" db="EMBL/GenBank/DDBJ databases">
        <title>Sampling the accessory genome of the Sinorhizobium genus by suppressive subtractive hybridization.</title>
        <authorList>
            <person name="Moulin L."/>
            <person name="Ghazoui Z."/>
            <person name="Young P."/>
        </authorList>
    </citation>
    <scope>NUCLEOTIDE SEQUENCE</scope>
    <source>
        <strain evidence="2">LMG6217</strain>
    </source>
</reference>
<name>D1CSU9_RHIFR</name>
<evidence type="ECO:0000313" key="2">
    <source>
        <dbReference type="EMBL" id="ABD74903.1"/>
    </source>
</evidence>
<feature type="region of interest" description="Disordered" evidence="1">
    <location>
        <begin position="1"/>
        <end position="56"/>
    </location>
</feature>
<feature type="compositionally biased region" description="Polar residues" evidence="1">
    <location>
        <begin position="33"/>
        <end position="56"/>
    </location>
</feature>
<dbReference type="AlphaFoldDB" id="D1CSU9"/>